<dbReference type="PRINTS" id="PR00461">
    <property type="entry name" value="PLPEROXIDASE"/>
</dbReference>
<dbReference type="Proteomes" id="UP000228380">
    <property type="component" value="Chromosome 14"/>
</dbReference>
<evidence type="ECO:0000256" key="18">
    <source>
        <dbReference type="RuleBase" id="RU362060"/>
    </source>
</evidence>
<dbReference type="InterPro" id="IPR000823">
    <property type="entry name" value="Peroxidase_pln"/>
</dbReference>
<dbReference type="PROSITE" id="PS50873">
    <property type="entry name" value="PEROXIDASE_4"/>
    <property type="match status" value="1"/>
</dbReference>
<proteinExistence type="inferred from homology"/>
<evidence type="ECO:0000256" key="1">
    <source>
        <dbReference type="ARBA" id="ARBA00000189"/>
    </source>
</evidence>
<evidence type="ECO:0000256" key="5">
    <source>
        <dbReference type="ARBA" id="ARBA00022617"/>
    </source>
</evidence>
<dbReference type="InterPro" id="IPR019793">
    <property type="entry name" value="Peroxidases_heam-ligand_BS"/>
</dbReference>
<feature type="active site" description="Proton acceptor" evidence="13">
    <location>
        <position position="72"/>
    </location>
</feature>
<feature type="binding site" evidence="15">
    <location>
        <position position="257"/>
    </location>
    <ligand>
        <name>Ca(2+)</name>
        <dbReference type="ChEBI" id="CHEBI:29108"/>
        <label>2</label>
    </ligand>
</feature>
<dbReference type="SUPFAM" id="SSF48113">
    <property type="entry name" value="Heme-dependent peroxidases"/>
    <property type="match status" value="1"/>
</dbReference>
<reference evidence="20" key="1">
    <citation type="journal article" date="2019" name="Nat. Commun.">
        <title>Genome-wide association mapping of date palm fruit traits.</title>
        <authorList>
            <person name="Hazzouri K.M."/>
            <person name="Gros-Balthazard M."/>
            <person name="Flowers J.M."/>
            <person name="Copetti D."/>
            <person name="Lemansour A."/>
            <person name="Lebrun M."/>
            <person name="Masmoudi K."/>
            <person name="Ferrand S."/>
            <person name="Dhar M.I."/>
            <person name="Fresquez Z.A."/>
            <person name="Rosas U."/>
            <person name="Zhang J."/>
            <person name="Talag J."/>
            <person name="Lee S."/>
            <person name="Kudrna D."/>
            <person name="Powell R.F."/>
            <person name="Leitch I.J."/>
            <person name="Krueger R.R."/>
            <person name="Wing R.A."/>
            <person name="Amiri K.M.A."/>
            <person name="Purugganan M.D."/>
        </authorList>
    </citation>
    <scope>NUCLEOTIDE SEQUENCE [LARGE SCALE GENOMIC DNA]</scope>
    <source>
        <strain evidence="20">cv. Khalas</strain>
    </source>
</reference>
<dbReference type="PRINTS" id="PR00458">
    <property type="entry name" value="PEROXIDASE"/>
</dbReference>
<dbReference type="InterPro" id="IPR010255">
    <property type="entry name" value="Haem_peroxidase_sf"/>
</dbReference>
<dbReference type="InterPro" id="IPR002016">
    <property type="entry name" value="Haem_peroxidase"/>
</dbReference>
<feature type="disulfide bond" evidence="17">
    <location>
        <begin position="204"/>
        <end position="236"/>
    </location>
</feature>
<keyword evidence="10 15" id="KW-0408">Iron</keyword>
<dbReference type="PANTHER" id="PTHR31235">
    <property type="entry name" value="PEROXIDASE 25-RELATED"/>
    <property type="match status" value="1"/>
</dbReference>
<gene>
    <name evidence="21" type="primary">LOC103704847</name>
</gene>
<evidence type="ECO:0000256" key="14">
    <source>
        <dbReference type="PIRSR" id="PIRSR600823-2"/>
    </source>
</evidence>
<dbReference type="FunFam" id="1.10.520.10:FF:000001">
    <property type="entry name" value="Peroxidase"/>
    <property type="match status" value="1"/>
</dbReference>
<feature type="binding site" evidence="15">
    <location>
        <position position="78"/>
    </location>
    <ligand>
        <name>Ca(2+)</name>
        <dbReference type="ChEBI" id="CHEBI:29108"/>
        <label>1</label>
    </ligand>
</feature>
<comment type="similarity">
    <text evidence="2">Belongs to the peroxidase family. Ascorbate peroxidase subfamily.</text>
</comment>
<evidence type="ECO:0000256" key="17">
    <source>
        <dbReference type="PIRSR" id="PIRSR600823-5"/>
    </source>
</evidence>
<comment type="subcellular location">
    <subcellularLocation>
        <location evidence="18">Secreted</location>
    </subcellularLocation>
</comment>
<dbReference type="PROSITE" id="PS00435">
    <property type="entry name" value="PEROXIDASE_1"/>
    <property type="match status" value="1"/>
</dbReference>
<evidence type="ECO:0000256" key="7">
    <source>
        <dbReference type="ARBA" id="ARBA00022729"/>
    </source>
</evidence>
<dbReference type="Gene3D" id="1.10.520.10">
    <property type="match status" value="1"/>
</dbReference>
<comment type="cofactor">
    <cofactor evidence="15 18">
        <name>heme b</name>
        <dbReference type="ChEBI" id="CHEBI:60344"/>
    </cofactor>
    <text evidence="15 18">Binds 1 heme b (iron(II)-protoporphyrin IX) group per subunit.</text>
</comment>
<dbReference type="GO" id="GO:0140825">
    <property type="term" value="F:lactoperoxidase activity"/>
    <property type="evidence" value="ECO:0007669"/>
    <property type="project" value="UniProtKB-EC"/>
</dbReference>
<keyword evidence="11 17" id="KW-1015">Disulfide bond</keyword>
<feature type="binding site" evidence="14">
    <location>
        <position position="167"/>
    </location>
    <ligand>
        <name>substrate</name>
    </ligand>
</feature>
<reference evidence="21" key="2">
    <citation type="submission" date="2025-08" db="UniProtKB">
        <authorList>
            <consortium name="RefSeq"/>
        </authorList>
    </citation>
    <scope>IDENTIFICATION</scope>
    <source>
        <tissue evidence="21">Young leaves</tissue>
    </source>
</reference>
<keyword evidence="3 18" id="KW-0964">Secreted</keyword>
<evidence type="ECO:0000256" key="10">
    <source>
        <dbReference type="ARBA" id="ARBA00023004"/>
    </source>
</evidence>
<feature type="disulfide bond" evidence="17">
    <location>
        <begin position="41"/>
        <end position="120"/>
    </location>
</feature>
<dbReference type="GO" id="GO:0006979">
    <property type="term" value="P:response to oxidative stress"/>
    <property type="evidence" value="ECO:0007669"/>
    <property type="project" value="UniProtKB-UniRule"/>
</dbReference>
<comment type="cofactor">
    <cofactor evidence="15 18">
        <name>Ca(2+)</name>
        <dbReference type="ChEBI" id="CHEBI:29108"/>
    </cofactor>
    <text evidence="15 18">Binds 2 calcium ions per subunit.</text>
</comment>
<sequence>MATSSPSRVMPWHTALLMALLSSLQCLSLAKLQVGFYSNSCPNAESIVRSVVRAAASSDPTVPAALLRLHYHDCIVQGCDASILIEKTDAKRPEKQAQSHAGLRGLDVIDRAKAQLETACPGVVSCADIVALAARDSVVLSRGPNYKVPTGRRDGRVSNETDAANMPDVNDTIAALRAKFAQKGLSEKDLVVLSGAHTIGTTACFFIEKRLYNFVPGGGSDPTINPRFLPELQSQCPKGGGTNARLPLDRGSEKVFDMQILSNIQSGFGVIESDANLYNNARTKAIIDSYLDSMNSIVGPSFESDFVRSIVKMGKIGVLTGTEGEIRQVCSAFN</sequence>
<evidence type="ECO:0000256" key="11">
    <source>
        <dbReference type="ARBA" id="ARBA00023157"/>
    </source>
</evidence>
<feature type="binding site" description="axial binding residue" evidence="15">
    <location>
        <position position="197"/>
    </location>
    <ligand>
        <name>heme b</name>
        <dbReference type="ChEBI" id="CHEBI:60344"/>
    </ligand>
    <ligandPart>
        <name>Fe</name>
        <dbReference type="ChEBI" id="CHEBI:18248"/>
    </ligandPart>
</feature>
<protein>
    <recommendedName>
        <fullName evidence="18">Peroxidase</fullName>
        <ecNumber evidence="18">1.11.1.7</ecNumber>
    </recommendedName>
</protein>
<keyword evidence="4 18" id="KW-0575">Peroxidase</keyword>
<evidence type="ECO:0000313" key="20">
    <source>
        <dbReference type="Proteomes" id="UP000228380"/>
    </source>
</evidence>
<dbReference type="GO" id="GO:0005576">
    <property type="term" value="C:extracellular region"/>
    <property type="evidence" value="ECO:0007669"/>
    <property type="project" value="UniProtKB-SubCell"/>
</dbReference>
<comment type="function">
    <text evidence="18">Removal of H(2)O(2), oxidation of toxic reductants, biosynthesis and degradation of lignin, suberization, auxin catabolism, response to environmental stresses such as wounding, pathogen attack and oxidative stress.</text>
</comment>
<evidence type="ECO:0000256" key="3">
    <source>
        <dbReference type="ARBA" id="ARBA00022525"/>
    </source>
</evidence>
<feature type="disulfide bond" evidence="17">
    <location>
        <begin position="126"/>
        <end position="330"/>
    </location>
</feature>
<name>A0A8B7BW29_PHODC</name>
<feature type="binding site" evidence="15">
    <location>
        <position position="80"/>
    </location>
    <ligand>
        <name>Ca(2+)</name>
        <dbReference type="ChEBI" id="CHEBI:29108"/>
        <label>1</label>
    </ligand>
</feature>
<keyword evidence="12 18" id="KW-0376">Hydrogen peroxide</keyword>
<evidence type="ECO:0000256" key="6">
    <source>
        <dbReference type="ARBA" id="ARBA00022723"/>
    </source>
</evidence>
<accession>A0A8B7BW29</accession>
<feature type="binding site" evidence="15">
    <location>
        <position position="76"/>
    </location>
    <ligand>
        <name>Ca(2+)</name>
        <dbReference type="ChEBI" id="CHEBI:29108"/>
        <label>1</label>
    </ligand>
</feature>
<keyword evidence="5 18" id="KW-0349">Heme</keyword>
<organism evidence="20 21">
    <name type="scientific">Phoenix dactylifera</name>
    <name type="common">Date palm</name>
    <dbReference type="NCBI Taxonomy" id="42345"/>
    <lineage>
        <taxon>Eukaryota</taxon>
        <taxon>Viridiplantae</taxon>
        <taxon>Streptophyta</taxon>
        <taxon>Embryophyta</taxon>
        <taxon>Tracheophyta</taxon>
        <taxon>Spermatophyta</taxon>
        <taxon>Magnoliopsida</taxon>
        <taxon>Liliopsida</taxon>
        <taxon>Arecaceae</taxon>
        <taxon>Coryphoideae</taxon>
        <taxon>Phoeniceae</taxon>
        <taxon>Phoenix</taxon>
    </lineage>
</organism>
<evidence type="ECO:0000256" key="4">
    <source>
        <dbReference type="ARBA" id="ARBA00022559"/>
    </source>
</evidence>
<dbReference type="GO" id="GO:0020037">
    <property type="term" value="F:heme binding"/>
    <property type="evidence" value="ECO:0007669"/>
    <property type="project" value="UniProtKB-UniRule"/>
</dbReference>
<dbReference type="Gene3D" id="1.10.420.10">
    <property type="entry name" value="Peroxidase, domain 2"/>
    <property type="match status" value="1"/>
</dbReference>
<feature type="signal peptide" evidence="18">
    <location>
        <begin position="1"/>
        <end position="30"/>
    </location>
</feature>
<feature type="binding site" evidence="15">
    <location>
        <position position="198"/>
    </location>
    <ligand>
        <name>Ca(2+)</name>
        <dbReference type="ChEBI" id="CHEBI:29108"/>
        <label>2</label>
    </ligand>
</feature>
<evidence type="ECO:0000256" key="8">
    <source>
        <dbReference type="ARBA" id="ARBA00022837"/>
    </source>
</evidence>
<comment type="similarity">
    <text evidence="18">Belongs to the peroxidase family. Classical plant (class III) peroxidase subfamily.</text>
</comment>
<dbReference type="AlphaFoldDB" id="A0A8B7BW29"/>
<keyword evidence="20" id="KW-1185">Reference proteome</keyword>
<keyword evidence="7 18" id="KW-0732">Signal</keyword>
<keyword evidence="9 18" id="KW-0560">Oxidoreductase</keyword>
<dbReference type="FunFam" id="1.10.420.10:FF:000010">
    <property type="entry name" value="Peroxidase"/>
    <property type="match status" value="1"/>
</dbReference>
<feature type="domain" description="Plant heme peroxidase family profile" evidence="19">
    <location>
        <begin position="31"/>
        <end position="334"/>
    </location>
</feature>
<dbReference type="GO" id="GO:0050832">
    <property type="term" value="P:defense response to fungus"/>
    <property type="evidence" value="ECO:0007669"/>
    <property type="project" value="UniProtKB-ARBA"/>
</dbReference>
<dbReference type="InterPro" id="IPR033905">
    <property type="entry name" value="Secretory_peroxidase"/>
</dbReference>
<dbReference type="KEGG" id="pda:103704847"/>
<feature type="chain" id="PRO_5034441874" description="Peroxidase" evidence="18">
    <location>
        <begin position="31"/>
        <end position="334"/>
    </location>
</feature>
<comment type="catalytic activity">
    <reaction evidence="1 18">
        <text>2 a phenolic donor + H2O2 = 2 a phenolic radical donor + 2 H2O</text>
        <dbReference type="Rhea" id="RHEA:56136"/>
        <dbReference type="ChEBI" id="CHEBI:15377"/>
        <dbReference type="ChEBI" id="CHEBI:16240"/>
        <dbReference type="ChEBI" id="CHEBI:139520"/>
        <dbReference type="ChEBI" id="CHEBI:139521"/>
        <dbReference type="EC" id="1.11.1.7"/>
    </reaction>
</comment>
<evidence type="ECO:0000313" key="21">
    <source>
        <dbReference type="RefSeq" id="XP_008786545.2"/>
    </source>
</evidence>
<feature type="binding site" evidence="15">
    <location>
        <position position="73"/>
    </location>
    <ligand>
        <name>Ca(2+)</name>
        <dbReference type="ChEBI" id="CHEBI:29108"/>
        <label>1</label>
    </ligand>
</feature>
<dbReference type="GeneID" id="103704847"/>
<feature type="binding site" evidence="15">
    <location>
        <position position="249"/>
    </location>
    <ligand>
        <name>Ca(2+)</name>
        <dbReference type="ChEBI" id="CHEBI:29108"/>
        <label>2</label>
    </ligand>
</feature>
<evidence type="ECO:0000256" key="15">
    <source>
        <dbReference type="PIRSR" id="PIRSR600823-3"/>
    </source>
</evidence>
<feature type="binding site" evidence="15">
    <location>
        <position position="82"/>
    </location>
    <ligand>
        <name>Ca(2+)</name>
        <dbReference type="ChEBI" id="CHEBI:29108"/>
        <label>1</label>
    </ligand>
</feature>
<evidence type="ECO:0000256" key="13">
    <source>
        <dbReference type="PIRSR" id="PIRSR600823-1"/>
    </source>
</evidence>
<feature type="site" description="Transition state stabilizer" evidence="16">
    <location>
        <position position="68"/>
    </location>
</feature>
<dbReference type="Pfam" id="PF00141">
    <property type="entry name" value="peroxidase"/>
    <property type="match status" value="1"/>
</dbReference>
<evidence type="ECO:0000256" key="12">
    <source>
        <dbReference type="ARBA" id="ARBA00023324"/>
    </source>
</evidence>
<dbReference type="RefSeq" id="XP_008786545.2">
    <property type="nucleotide sequence ID" value="XM_008788323.4"/>
</dbReference>
<dbReference type="OrthoDB" id="2113341at2759"/>
<evidence type="ECO:0000259" key="19">
    <source>
        <dbReference type="PROSITE" id="PS50873"/>
    </source>
</evidence>
<evidence type="ECO:0000256" key="2">
    <source>
        <dbReference type="ARBA" id="ARBA00006873"/>
    </source>
</evidence>
<keyword evidence="8 15" id="KW-0106">Calcium</keyword>
<evidence type="ECO:0000256" key="16">
    <source>
        <dbReference type="PIRSR" id="PIRSR600823-4"/>
    </source>
</evidence>
<dbReference type="EC" id="1.11.1.7" evidence="18"/>
<feature type="disulfide bond" evidence="17">
    <location>
        <begin position="74"/>
        <end position="79"/>
    </location>
</feature>
<keyword evidence="6 15" id="KW-0479">Metal-binding</keyword>
<feature type="binding site" evidence="15">
    <location>
        <position position="94"/>
    </location>
    <ligand>
        <name>Ca(2+)</name>
        <dbReference type="ChEBI" id="CHEBI:29108"/>
        <label>1</label>
    </ligand>
</feature>
<dbReference type="CDD" id="cd00693">
    <property type="entry name" value="secretory_peroxidase"/>
    <property type="match status" value="1"/>
</dbReference>
<dbReference type="GO" id="GO:0042744">
    <property type="term" value="P:hydrogen peroxide catabolic process"/>
    <property type="evidence" value="ECO:0007669"/>
    <property type="project" value="UniProtKB-KW"/>
</dbReference>
<dbReference type="GO" id="GO:0046872">
    <property type="term" value="F:metal ion binding"/>
    <property type="evidence" value="ECO:0007669"/>
    <property type="project" value="UniProtKB-UniRule"/>
</dbReference>
<evidence type="ECO:0000256" key="9">
    <source>
        <dbReference type="ARBA" id="ARBA00023002"/>
    </source>
</evidence>